<evidence type="ECO:0000256" key="1">
    <source>
        <dbReference type="SAM" id="SignalP"/>
    </source>
</evidence>
<dbReference type="Proteomes" id="UP001501556">
    <property type="component" value="Unassembled WGS sequence"/>
</dbReference>
<sequence>MKKTILSLALLAGLTSVAHAQSGVKFGIRGGISANTLSGDDDKFGNKIDSYSYGLGGLGGVTANFGLSDLISIQPELLYNLKGTQVNDSKDRLDLHYIDLPILVKVNADGPYFEAGPQVGYLISAKRGGDDKTRIETKDLQGLSLGYVAGVGYQLTSGLSLGVRFNGGISSVGKDDDRYDQQRNQSFNFVVGYEFGGK</sequence>
<evidence type="ECO:0000313" key="3">
    <source>
        <dbReference type="EMBL" id="GAA3989740.1"/>
    </source>
</evidence>
<dbReference type="InterPro" id="IPR025665">
    <property type="entry name" value="Beta-barrel_OMP_2"/>
</dbReference>
<organism evidence="3 4">
    <name type="scientific">Hymenobacter antarcticus</name>
    <dbReference type="NCBI Taxonomy" id="486270"/>
    <lineage>
        <taxon>Bacteria</taxon>
        <taxon>Pseudomonadati</taxon>
        <taxon>Bacteroidota</taxon>
        <taxon>Cytophagia</taxon>
        <taxon>Cytophagales</taxon>
        <taxon>Hymenobacteraceae</taxon>
        <taxon>Hymenobacter</taxon>
    </lineage>
</organism>
<dbReference type="EMBL" id="BAABDI010000037">
    <property type="protein sequence ID" value="GAA3989740.1"/>
    <property type="molecule type" value="Genomic_DNA"/>
</dbReference>
<evidence type="ECO:0000313" key="4">
    <source>
        <dbReference type="Proteomes" id="UP001501556"/>
    </source>
</evidence>
<feature type="chain" id="PRO_5045274463" evidence="1">
    <location>
        <begin position="21"/>
        <end position="198"/>
    </location>
</feature>
<protein>
    <submittedName>
        <fullName evidence="3">Porin family protein</fullName>
    </submittedName>
</protein>
<accession>A0ABP7QZN0</accession>
<dbReference type="SUPFAM" id="SSF56925">
    <property type="entry name" value="OMPA-like"/>
    <property type="match status" value="1"/>
</dbReference>
<dbReference type="Pfam" id="PF13568">
    <property type="entry name" value="OMP_b-brl_2"/>
    <property type="match status" value="1"/>
</dbReference>
<keyword evidence="1" id="KW-0732">Signal</keyword>
<dbReference type="RefSeq" id="WP_345126980.1">
    <property type="nucleotide sequence ID" value="NZ_BAABDI010000037.1"/>
</dbReference>
<comment type="caution">
    <text evidence="3">The sequence shown here is derived from an EMBL/GenBank/DDBJ whole genome shotgun (WGS) entry which is preliminary data.</text>
</comment>
<gene>
    <name evidence="3" type="ORF">GCM10022407_37840</name>
</gene>
<evidence type="ECO:0000259" key="2">
    <source>
        <dbReference type="Pfam" id="PF13568"/>
    </source>
</evidence>
<dbReference type="InterPro" id="IPR011250">
    <property type="entry name" value="OMP/PagP_B-barrel"/>
</dbReference>
<feature type="domain" description="Outer membrane protein beta-barrel" evidence="2">
    <location>
        <begin position="20"/>
        <end position="172"/>
    </location>
</feature>
<feature type="signal peptide" evidence="1">
    <location>
        <begin position="1"/>
        <end position="20"/>
    </location>
</feature>
<reference evidence="4" key="1">
    <citation type="journal article" date="2019" name="Int. J. Syst. Evol. Microbiol.">
        <title>The Global Catalogue of Microorganisms (GCM) 10K type strain sequencing project: providing services to taxonomists for standard genome sequencing and annotation.</title>
        <authorList>
            <consortium name="The Broad Institute Genomics Platform"/>
            <consortium name="The Broad Institute Genome Sequencing Center for Infectious Disease"/>
            <person name="Wu L."/>
            <person name="Ma J."/>
        </authorList>
    </citation>
    <scope>NUCLEOTIDE SEQUENCE [LARGE SCALE GENOMIC DNA]</scope>
    <source>
        <strain evidence="4">JCM 17217</strain>
    </source>
</reference>
<keyword evidence="4" id="KW-1185">Reference proteome</keyword>
<proteinExistence type="predicted"/>
<name>A0ABP7QZN0_9BACT</name>